<protein>
    <submittedName>
        <fullName evidence="2">Uncharacterized protein</fullName>
    </submittedName>
</protein>
<reference evidence="2" key="2">
    <citation type="submission" date="2018-03" db="EMBL/GenBank/DDBJ databases">
        <title>The Triticum urartu genome reveals the dynamic nature of wheat genome evolution.</title>
        <authorList>
            <person name="Ling H."/>
            <person name="Ma B."/>
            <person name="Shi X."/>
            <person name="Liu H."/>
            <person name="Dong L."/>
            <person name="Sun H."/>
            <person name="Cao Y."/>
            <person name="Gao Q."/>
            <person name="Zheng S."/>
            <person name="Li Y."/>
            <person name="Yu Y."/>
            <person name="Du H."/>
            <person name="Qi M."/>
            <person name="Li Y."/>
            <person name="Yu H."/>
            <person name="Cui Y."/>
            <person name="Wang N."/>
            <person name="Chen C."/>
            <person name="Wu H."/>
            <person name="Zhao Y."/>
            <person name="Zhang J."/>
            <person name="Li Y."/>
            <person name="Zhou W."/>
            <person name="Zhang B."/>
            <person name="Hu W."/>
            <person name="Eijk M."/>
            <person name="Tang J."/>
            <person name="Witsenboer H."/>
            <person name="Zhao S."/>
            <person name="Li Z."/>
            <person name="Zhang A."/>
            <person name="Wang D."/>
            <person name="Liang C."/>
        </authorList>
    </citation>
    <scope>NUCLEOTIDE SEQUENCE [LARGE SCALE GENOMIC DNA]</scope>
    <source>
        <strain evidence="2">cv. G1812</strain>
    </source>
</reference>
<reference evidence="2" key="3">
    <citation type="submission" date="2022-06" db="UniProtKB">
        <authorList>
            <consortium name="EnsemblPlants"/>
        </authorList>
    </citation>
    <scope>IDENTIFICATION</scope>
</reference>
<feature type="region of interest" description="Disordered" evidence="1">
    <location>
        <begin position="1"/>
        <end position="43"/>
    </location>
</feature>
<dbReference type="EnsemblPlants" id="TuG1812G0100001649.01.T01">
    <property type="protein sequence ID" value="TuG1812G0100001649.01.T01"/>
    <property type="gene ID" value="TuG1812G0100001649.01"/>
</dbReference>
<evidence type="ECO:0000313" key="3">
    <source>
        <dbReference type="Proteomes" id="UP000015106"/>
    </source>
</evidence>
<accession>A0A8R7P0Q5</accession>
<evidence type="ECO:0000256" key="1">
    <source>
        <dbReference type="SAM" id="MobiDB-lite"/>
    </source>
</evidence>
<dbReference type="Gramene" id="TuG1812G0100001649.01.T01">
    <property type="protein sequence ID" value="TuG1812G0100001649.01.T01"/>
    <property type="gene ID" value="TuG1812G0100001649.01"/>
</dbReference>
<evidence type="ECO:0000313" key="2">
    <source>
        <dbReference type="EnsemblPlants" id="TuG1812G0100001649.01.T01"/>
    </source>
</evidence>
<organism evidence="2 3">
    <name type="scientific">Triticum urartu</name>
    <name type="common">Red wild einkorn</name>
    <name type="synonym">Crithodium urartu</name>
    <dbReference type="NCBI Taxonomy" id="4572"/>
    <lineage>
        <taxon>Eukaryota</taxon>
        <taxon>Viridiplantae</taxon>
        <taxon>Streptophyta</taxon>
        <taxon>Embryophyta</taxon>
        <taxon>Tracheophyta</taxon>
        <taxon>Spermatophyta</taxon>
        <taxon>Magnoliopsida</taxon>
        <taxon>Liliopsida</taxon>
        <taxon>Poales</taxon>
        <taxon>Poaceae</taxon>
        <taxon>BOP clade</taxon>
        <taxon>Pooideae</taxon>
        <taxon>Triticodae</taxon>
        <taxon>Triticeae</taxon>
        <taxon>Triticinae</taxon>
        <taxon>Triticum</taxon>
    </lineage>
</organism>
<proteinExistence type="predicted"/>
<reference evidence="3" key="1">
    <citation type="journal article" date="2013" name="Nature">
        <title>Draft genome of the wheat A-genome progenitor Triticum urartu.</title>
        <authorList>
            <person name="Ling H.Q."/>
            <person name="Zhao S."/>
            <person name="Liu D."/>
            <person name="Wang J."/>
            <person name="Sun H."/>
            <person name="Zhang C."/>
            <person name="Fan H."/>
            <person name="Li D."/>
            <person name="Dong L."/>
            <person name="Tao Y."/>
            <person name="Gao C."/>
            <person name="Wu H."/>
            <person name="Li Y."/>
            <person name="Cui Y."/>
            <person name="Guo X."/>
            <person name="Zheng S."/>
            <person name="Wang B."/>
            <person name="Yu K."/>
            <person name="Liang Q."/>
            <person name="Yang W."/>
            <person name="Lou X."/>
            <person name="Chen J."/>
            <person name="Feng M."/>
            <person name="Jian J."/>
            <person name="Zhang X."/>
            <person name="Luo G."/>
            <person name="Jiang Y."/>
            <person name="Liu J."/>
            <person name="Wang Z."/>
            <person name="Sha Y."/>
            <person name="Zhang B."/>
            <person name="Wu H."/>
            <person name="Tang D."/>
            <person name="Shen Q."/>
            <person name="Xue P."/>
            <person name="Zou S."/>
            <person name="Wang X."/>
            <person name="Liu X."/>
            <person name="Wang F."/>
            <person name="Yang Y."/>
            <person name="An X."/>
            <person name="Dong Z."/>
            <person name="Zhang K."/>
            <person name="Zhang X."/>
            <person name="Luo M.C."/>
            <person name="Dvorak J."/>
            <person name="Tong Y."/>
            <person name="Wang J."/>
            <person name="Yang H."/>
            <person name="Li Z."/>
            <person name="Wang D."/>
            <person name="Zhang A."/>
            <person name="Wang J."/>
        </authorList>
    </citation>
    <scope>NUCLEOTIDE SEQUENCE</scope>
    <source>
        <strain evidence="3">cv. G1812</strain>
    </source>
</reference>
<sequence length="79" mass="8565">MGLPSTEGYLAAHTPRAKERRDAAAVTRDGQNRAAPPSPPPSLLTPSDACFLFFLGKVGLLPRESAVMWLRSEMDELPT</sequence>
<keyword evidence="3" id="KW-1185">Reference proteome</keyword>
<dbReference type="Proteomes" id="UP000015106">
    <property type="component" value="Chromosome 1"/>
</dbReference>
<name>A0A8R7P0Q5_TRIUA</name>
<dbReference type="AlphaFoldDB" id="A0A8R7P0Q5"/>